<dbReference type="InterPro" id="IPR019774">
    <property type="entry name" value="Aromatic-AA_hydroxylase_C"/>
</dbReference>
<dbReference type="AlphaFoldDB" id="A0A183TBX4"/>
<accession>A0A183TBX4</accession>
<evidence type="ECO:0000256" key="8">
    <source>
        <dbReference type="PIRSR" id="PIRSR601273-2"/>
    </source>
</evidence>
<evidence type="ECO:0000256" key="5">
    <source>
        <dbReference type="ARBA" id="ARBA00023002"/>
    </source>
</evidence>
<evidence type="ECO:0000313" key="10">
    <source>
        <dbReference type="EMBL" id="VDM00358.1"/>
    </source>
</evidence>
<evidence type="ECO:0000256" key="1">
    <source>
        <dbReference type="ARBA" id="ARBA00001954"/>
    </source>
</evidence>
<dbReference type="InterPro" id="IPR001273">
    <property type="entry name" value="ArAA_hydroxylase"/>
</dbReference>
<dbReference type="SUPFAM" id="SSF56534">
    <property type="entry name" value="Aromatic aminoacid monoxygenases, catalytic and oligomerization domains"/>
    <property type="match status" value="2"/>
</dbReference>
<dbReference type="EMBL" id="UYSU01038531">
    <property type="protein sequence ID" value="VDM00358.1"/>
    <property type="molecule type" value="Genomic_DNA"/>
</dbReference>
<comment type="similarity">
    <text evidence="2">Belongs to the biopterin-dependent aromatic amino acid hydroxylase family.</text>
</comment>
<evidence type="ECO:0000256" key="3">
    <source>
        <dbReference type="ARBA" id="ARBA00011995"/>
    </source>
</evidence>
<reference evidence="12" key="1">
    <citation type="submission" date="2016-06" db="UniProtKB">
        <authorList>
            <consortium name="WormBaseParasite"/>
        </authorList>
    </citation>
    <scope>IDENTIFICATION</scope>
</reference>
<dbReference type="PANTHER" id="PTHR11473:SF24">
    <property type="entry name" value="PHENYLALANINE-4-HYDROXYLASE"/>
    <property type="match status" value="1"/>
</dbReference>
<evidence type="ECO:0000256" key="7">
    <source>
        <dbReference type="ARBA" id="ARBA00023033"/>
    </source>
</evidence>
<gene>
    <name evidence="10" type="ORF">SSLN_LOCUS13972</name>
</gene>
<dbReference type="GO" id="GO:0005506">
    <property type="term" value="F:iron ion binding"/>
    <property type="evidence" value="ECO:0007669"/>
    <property type="project" value="InterPro"/>
</dbReference>
<dbReference type="EC" id="1.14.16.1" evidence="3"/>
<dbReference type="PROSITE" id="PS51410">
    <property type="entry name" value="BH4_AAA_HYDROXYL_2"/>
    <property type="match status" value="1"/>
</dbReference>
<dbReference type="OrthoDB" id="983542at2759"/>
<dbReference type="STRING" id="70667.A0A183TBX4"/>
<evidence type="ECO:0000256" key="4">
    <source>
        <dbReference type="ARBA" id="ARBA00022723"/>
    </source>
</evidence>
<evidence type="ECO:0000256" key="2">
    <source>
        <dbReference type="ARBA" id="ARBA00009712"/>
    </source>
</evidence>
<keyword evidence="7" id="KW-0503">Monooxygenase</keyword>
<dbReference type="InterPro" id="IPR018301">
    <property type="entry name" value="ArAA_hydroxylase_Fe/CU_BS"/>
</dbReference>
<comment type="cofactor">
    <cofactor evidence="1 8">
        <name>Fe(2+)</name>
        <dbReference type="ChEBI" id="CHEBI:29033"/>
    </cofactor>
</comment>
<keyword evidence="6 8" id="KW-0408">Iron</keyword>
<dbReference type="WBParaSite" id="SSLN_0001450401-mRNA-1">
    <property type="protein sequence ID" value="SSLN_0001450401-mRNA-1"/>
    <property type="gene ID" value="SSLN_0001450401"/>
</dbReference>
<feature type="binding site" evidence="8">
    <location>
        <position position="152"/>
    </location>
    <ligand>
        <name>Fe cation</name>
        <dbReference type="ChEBI" id="CHEBI:24875"/>
    </ligand>
</feature>
<organism evidence="12">
    <name type="scientific">Schistocephalus solidus</name>
    <name type="common">Tapeworm</name>
    <dbReference type="NCBI Taxonomy" id="70667"/>
    <lineage>
        <taxon>Eukaryota</taxon>
        <taxon>Metazoa</taxon>
        <taxon>Spiralia</taxon>
        <taxon>Lophotrochozoa</taxon>
        <taxon>Platyhelminthes</taxon>
        <taxon>Cestoda</taxon>
        <taxon>Eucestoda</taxon>
        <taxon>Diphyllobothriidea</taxon>
        <taxon>Diphyllobothriidae</taxon>
        <taxon>Schistocephalus</taxon>
    </lineage>
</organism>
<dbReference type="InterPro" id="IPR036329">
    <property type="entry name" value="Aro-AA_hydroxylase_C_sf"/>
</dbReference>
<name>A0A183TBX4_SCHSO</name>
<keyword evidence="5" id="KW-0560">Oxidoreductase</keyword>
<evidence type="ECO:0000259" key="9">
    <source>
        <dbReference type="PROSITE" id="PS51410"/>
    </source>
</evidence>
<evidence type="ECO:0000313" key="12">
    <source>
        <dbReference type="WBParaSite" id="SSLN_0001450401-mRNA-1"/>
    </source>
</evidence>
<protein>
    <recommendedName>
        <fullName evidence="3">phenylalanine 4-monooxygenase</fullName>
        <ecNumber evidence="3">1.14.16.1</ecNumber>
    </recommendedName>
</protein>
<dbReference type="Pfam" id="PF00351">
    <property type="entry name" value="Biopterin_H"/>
    <property type="match status" value="2"/>
</dbReference>
<sequence length="295" mass="33691">MDGSISSSKDHSLQFSLAFQSKTVSIYDILETLKVCSGEPIPRVEYLPEEIETWRYIFDHLTKLFPTHACREFNNSFALLVNNCGYNRDNIPQLEDVSKFLHEQTGFRLRPVAGLLSPREFLAGLAFRVFHSTQYIRHASKPAYTPEPDVCHELIGHVPMLADPTVAQLCQDIGLASLGASEDDIKRLSTCFWFTIEFGLCREDSAVKAYGAGLLSSFGELQMSMRDYKQINSSLRQLQLKLPVTFLNFQYALSDKPRLQPFEPEVTAIEPYIITEYQSTYFVAESFEKARQQFR</sequence>
<dbReference type="PRINTS" id="PR00372">
    <property type="entry name" value="FYWHYDRXLASE"/>
</dbReference>
<feature type="binding site" evidence="8">
    <location>
        <position position="197"/>
    </location>
    <ligand>
        <name>Fe cation</name>
        <dbReference type="ChEBI" id="CHEBI:24875"/>
    </ligand>
</feature>
<feature type="domain" description="Biopterin-dependent aromatic amino acid hydroxylase family profile" evidence="9">
    <location>
        <begin position="1"/>
        <end position="295"/>
    </location>
</feature>
<dbReference type="InterPro" id="IPR036951">
    <property type="entry name" value="ArAA_hydroxylase_sf"/>
</dbReference>
<evidence type="ECO:0000313" key="11">
    <source>
        <dbReference type="Proteomes" id="UP000275846"/>
    </source>
</evidence>
<keyword evidence="4 8" id="KW-0479">Metal-binding</keyword>
<dbReference type="Proteomes" id="UP000275846">
    <property type="component" value="Unassembled WGS sequence"/>
</dbReference>
<dbReference type="Gene3D" id="1.10.800.10">
    <property type="entry name" value="Aromatic amino acid hydroxylase"/>
    <property type="match status" value="1"/>
</dbReference>
<reference evidence="10 11" key="2">
    <citation type="submission" date="2018-11" db="EMBL/GenBank/DDBJ databases">
        <authorList>
            <consortium name="Pathogen Informatics"/>
        </authorList>
    </citation>
    <scope>NUCLEOTIDE SEQUENCE [LARGE SCALE GENOMIC DNA]</scope>
    <source>
        <strain evidence="10 11">NST_G2</strain>
    </source>
</reference>
<dbReference type="PROSITE" id="PS00367">
    <property type="entry name" value="BH4_AAA_HYDROXYL_1"/>
    <property type="match status" value="1"/>
</dbReference>
<keyword evidence="11" id="KW-1185">Reference proteome</keyword>
<evidence type="ECO:0000256" key="6">
    <source>
        <dbReference type="ARBA" id="ARBA00023004"/>
    </source>
</evidence>
<dbReference type="GO" id="GO:0004505">
    <property type="term" value="F:phenylalanine 4-monooxygenase activity"/>
    <property type="evidence" value="ECO:0007669"/>
    <property type="project" value="UniProtKB-EC"/>
</dbReference>
<feature type="binding site" evidence="8">
    <location>
        <position position="157"/>
    </location>
    <ligand>
        <name>Fe cation</name>
        <dbReference type="ChEBI" id="CHEBI:24875"/>
    </ligand>
</feature>
<proteinExistence type="inferred from homology"/>
<dbReference type="PANTHER" id="PTHR11473">
    <property type="entry name" value="AROMATIC AMINO ACID HYDROXYLASE"/>
    <property type="match status" value="1"/>
</dbReference>